<dbReference type="InterPro" id="IPR002078">
    <property type="entry name" value="Sigma_54_int"/>
</dbReference>
<dbReference type="AlphaFoldDB" id="A0A0A7RYW1"/>
<dbReference type="Gene3D" id="1.10.8.60">
    <property type="match status" value="1"/>
</dbReference>
<dbReference type="FunFam" id="3.40.50.300:FF:000006">
    <property type="entry name" value="DNA-binding transcriptional regulator NtrC"/>
    <property type="match status" value="1"/>
</dbReference>
<reference evidence="9 10" key="1">
    <citation type="journal article" date="2014" name="Appl. Environ. Microbiol.">
        <title>Gut symbionts from distinct hosts exhibit genotoxic activity via divergent colibactin biosynthetic pathways.</title>
        <authorList>
            <person name="Engel P."/>
            <person name="Vizcaino M.I."/>
            <person name="Crawford J.M."/>
        </authorList>
    </citation>
    <scope>NUCLEOTIDE SEQUENCE [LARGE SCALE GENOMIC DNA]</scope>
    <source>
        <strain evidence="9 10">PEB0191</strain>
    </source>
</reference>
<evidence type="ECO:0000256" key="2">
    <source>
        <dbReference type="ARBA" id="ARBA00022840"/>
    </source>
</evidence>
<evidence type="ECO:0000313" key="9">
    <source>
        <dbReference type="EMBL" id="AJA44515.1"/>
    </source>
</evidence>
<dbReference type="Proteomes" id="UP000030901">
    <property type="component" value="Chromosome"/>
</dbReference>
<dbReference type="Pfam" id="PF02954">
    <property type="entry name" value="HTH_8"/>
    <property type="match status" value="1"/>
</dbReference>
<dbReference type="PROSITE" id="PS00688">
    <property type="entry name" value="SIGMA54_INTERACT_3"/>
    <property type="match status" value="1"/>
</dbReference>
<dbReference type="GO" id="GO:0005524">
    <property type="term" value="F:ATP binding"/>
    <property type="evidence" value="ECO:0007669"/>
    <property type="project" value="UniProtKB-KW"/>
</dbReference>
<keyword evidence="2" id="KW-0067">ATP-binding</keyword>
<dbReference type="InterPro" id="IPR058031">
    <property type="entry name" value="AAA_lid_NorR"/>
</dbReference>
<feature type="domain" description="Sigma-54 factor interaction" evidence="7">
    <location>
        <begin position="144"/>
        <end position="373"/>
    </location>
</feature>
<dbReference type="RefSeq" id="WP_039104026.1">
    <property type="nucleotide sequence ID" value="NZ_CP009056.1"/>
</dbReference>
<organism evidence="9 10">
    <name type="scientific">Frischella perrara</name>
    <dbReference type="NCBI Taxonomy" id="1267021"/>
    <lineage>
        <taxon>Bacteria</taxon>
        <taxon>Pseudomonadati</taxon>
        <taxon>Pseudomonadota</taxon>
        <taxon>Gammaproteobacteria</taxon>
        <taxon>Orbales</taxon>
        <taxon>Orbaceae</taxon>
        <taxon>Frischella</taxon>
    </lineage>
</organism>
<keyword evidence="3" id="KW-0805">Transcription regulation</keyword>
<dbReference type="SUPFAM" id="SSF52540">
    <property type="entry name" value="P-loop containing nucleoside triphosphate hydrolases"/>
    <property type="match status" value="1"/>
</dbReference>
<dbReference type="GO" id="GO:0043565">
    <property type="term" value="F:sequence-specific DNA binding"/>
    <property type="evidence" value="ECO:0007669"/>
    <property type="project" value="InterPro"/>
</dbReference>
<keyword evidence="1" id="KW-0547">Nucleotide-binding</keyword>
<dbReference type="InterPro" id="IPR025662">
    <property type="entry name" value="Sigma_54_int_dom_ATP-bd_1"/>
</dbReference>
<dbReference type="STRING" id="1267021.FPB0191_00685"/>
<gene>
    <name evidence="9" type="ORF">FPB0191_00685</name>
</gene>
<protein>
    <submittedName>
        <fullName evidence="9">Response regulator with CheY-like receiver, ATPase, and DNA-binding domains</fullName>
    </submittedName>
</protein>
<evidence type="ECO:0000256" key="3">
    <source>
        <dbReference type="ARBA" id="ARBA00023015"/>
    </source>
</evidence>
<dbReference type="GO" id="GO:0006355">
    <property type="term" value="P:regulation of DNA-templated transcription"/>
    <property type="evidence" value="ECO:0007669"/>
    <property type="project" value="InterPro"/>
</dbReference>
<evidence type="ECO:0000256" key="1">
    <source>
        <dbReference type="ARBA" id="ARBA00022741"/>
    </source>
</evidence>
<dbReference type="KEGG" id="fpp:FPB0191_00685"/>
<dbReference type="PRINTS" id="PR01590">
    <property type="entry name" value="HTHFIS"/>
</dbReference>
<feature type="domain" description="Response regulatory" evidence="8">
    <location>
        <begin position="4"/>
        <end position="117"/>
    </location>
</feature>
<sequence>MIEKILIVEDQLNLRKLLLLLLQKDYQVVAIDNAEEAFELIQQQSFDLVLLDNRLPQMTGLDLLKAIKHSYPDICVILMTAYADVATAVEALKLGVFDYIIKPFDLDKFKKLIKRTLELNRSIQQRTDQSQLITLPKFDKVQEILTNSSNMMELCRDIAKVSQSKATILITGESGTGKELVAKTIHYYSTRSDKPFIKINCGALADTLLESILFGHEKGAFTGAYQRQIGLFDRANQGTLFLDEVSEMSENLQVKLLRVIQEKEFEPIGGNHPIKTDFRLITATNRNLQDMVIAGKFRQDLFYRLNVIGLNLPPLRDRKSDIMILARYFMQQFCVENNKHILDFSEQSVALLNHYNWPGNVRELSNAIEYAVIMSYGLFIEPEDLPKHIHNLPIKSNHIVSDRGSSGNTLKERIKNYEKILIADALRKNQGHRDNTAKDLGVSRRTLLYKLQEYEIG</sequence>
<dbReference type="SMART" id="SM00448">
    <property type="entry name" value="REC"/>
    <property type="match status" value="1"/>
</dbReference>
<dbReference type="InterPro" id="IPR025944">
    <property type="entry name" value="Sigma_54_int_dom_CS"/>
</dbReference>
<dbReference type="EMBL" id="CP009056">
    <property type="protein sequence ID" value="AJA44515.1"/>
    <property type="molecule type" value="Genomic_DNA"/>
</dbReference>
<dbReference type="PANTHER" id="PTHR32071">
    <property type="entry name" value="TRANSCRIPTIONAL REGULATORY PROTEIN"/>
    <property type="match status" value="1"/>
</dbReference>
<dbReference type="InterPro" id="IPR001789">
    <property type="entry name" value="Sig_transdc_resp-reg_receiver"/>
</dbReference>
<dbReference type="CDD" id="cd00009">
    <property type="entry name" value="AAA"/>
    <property type="match status" value="1"/>
</dbReference>
<dbReference type="Pfam" id="PF00072">
    <property type="entry name" value="Response_reg"/>
    <property type="match status" value="1"/>
</dbReference>
<evidence type="ECO:0000259" key="7">
    <source>
        <dbReference type="PROSITE" id="PS50045"/>
    </source>
</evidence>
<dbReference type="SMART" id="SM00382">
    <property type="entry name" value="AAA"/>
    <property type="match status" value="1"/>
</dbReference>
<dbReference type="InterPro" id="IPR009057">
    <property type="entry name" value="Homeodomain-like_sf"/>
</dbReference>
<evidence type="ECO:0000313" key="10">
    <source>
        <dbReference type="Proteomes" id="UP000030901"/>
    </source>
</evidence>
<dbReference type="HOGENOM" id="CLU_000445_0_6_6"/>
<dbReference type="Gene3D" id="1.10.10.60">
    <property type="entry name" value="Homeodomain-like"/>
    <property type="match status" value="1"/>
</dbReference>
<dbReference type="InterPro" id="IPR002197">
    <property type="entry name" value="HTH_Fis"/>
</dbReference>
<evidence type="ECO:0000256" key="5">
    <source>
        <dbReference type="ARBA" id="ARBA00023163"/>
    </source>
</evidence>
<dbReference type="PROSITE" id="PS00675">
    <property type="entry name" value="SIGMA54_INTERACT_1"/>
    <property type="match status" value="1"/>
</dbReference>
<dbReference type="PROSITE" id="PS50045">
    <property type="entry name" value="SIGMA54_INTERACT_4"/>
    <property type="match status" value="1"/>
</dbReference>
<evidence type="ECO:0000256" key="6">
    <source>
        <dbReference type="PROSITE-ProRule" id="PRU00169"/>
    </source>
</evidence>
<evidence type="ECO:0000259" key="8">
    <source>
        <dbReference type="PROSITE" id="PS50110"/>
    </source>
</evidence>
<dbReference type="Pfam" id="PF25601">
    <property type="entry name" value="AAA_lid_14"/>
    <property type="match status" value="1"/>
</dbReference>
<name>A0A0A7RYW1_FRIPE</name>
<dbReference type="InterPro" id="IPR003593">
    <property type="entry name" value="AAA+_ATPase"/>
</dbReference>
<keyword evidence="6" id="KW-0597">Phosphoprotein</keyword>
<keyword evidence="4 9" id="KW-0238">DNA-binding</keyword>
<dbReference type="Gene3D" id="3.40.50.2300">
    <property type="match status" value="1"/>
</dbReference>
<keyword evidence="10" id="KW-1185">Reference proteome</keyword>
<keyword evidence="5" id="KW-0804">Transcription</keyword>
<dbReference type="OrthoDB" id="9804019at2"/>
<dbReference type="PANTHER" id="PTHR32071:SF117">
    <property type="entry name" value="PTS-DEPENDENT DIHYDROXYACETONE KINASE OPERON REGULATORY PROTEIN-RELATED"/>
    <property type="match status" value="1"/>
</dbReference>
<dbReference type="PROSITE" id="PS50110">
    <property type="entry name" value="RESPONSE_REGULATORY"/>
    <property type="match status" value="1"/>
</dbReference>
<dbReference type="SUPFAM" id="SSF52172">
    <property type="entry name" value="CheY-like"/>
    <property type="match status" value="1"/>
</dbReference>
<evidence type="ECO:0000256" key="4">
    <source>
        <dbReference type="ARBA" id="ARBA00023125"/>
    </source>
</evidence>
<dbReference type="GO" id="GO:0000160">
    <property type="term" value="P:phosphorelay signal transduction system"/>
    <property type="evidence" value="ECO:0007669"/>
    <property type="project" value="InterPro"/>
</dbReference>
<dbReference type="InterPro" id="IPR027417">
    <property type="entry name" value="P-loop_NTPase"/>
</dbReference>
<feature type="modified residue" description="4-aspartylphosphate" evidence="6">
    <location>
        <position position="52"/>
    </location>
</feature>
<dbReference type="SUPFAM" id="SSF46689">
    <property type="entry name" value="Homeodomain-like"/>
    <property type="match status" value="1"/>
</dbReference>
<dbReference type="InterPro" id="IPR011006">
    <property type="entry name" value="CheY-like_superfamily"/>
</dbReference>
<proteinExistence type="predicted"/>
<dbReference type="Pfam" id="PF00158">
    <property type="entry name" value="Sigma54_activat"/>
    <property type="match status" value="1"/>
</dbReference>
<accession>A0A0A7RYW1</accession>
<dbReference type="Gene3D" id="3.40.50.300">
    <property type="entry name" value="P-loop containing nucleotide triphosphate hydrolases"/>
    <property type="match status" value="1"/>
</dbReference>